<evidence type="ECO:0000256" key="1">
    <source>
        <dbReference type="SAM" id="Phobius"/>
    </source>
</evidence>
<keyword evidence="1" id="KW-0472">Membrane</keyword>
<feature type="transmembrane region" description="Helical" evidence="1">
    <location>
        <begin position="24"/>
        <end position="43"/>
    </location>
</feature>
<dbReference type="Proteomes" id="UP000178851">
    <property type="component" value="Unassembled WGS sequence"/>
</dbReference>
<sequence>MNIATSPTREKYPLSTKKVLKKTIVSLSVWFVILLIILLVVAIPMFGSGYSSTPFLFTMFVLILIFFVIALIIYLYQQWYYNVYYYNLTPDFIVIKKGPITPREITIPYERVQDVYVDQDIFDRIFGLYDVHLSSATISSGMEAHIDGVEKTAADGLRQELLTTVNLKIGKTTPIPTPAPTQP</sequence>
<dbReference type="PANTHER" id="PTHR34473:SF2">
    <property type="entry name" value="UPF0699 TRANSMEMBRANE PROTEIN YDBT"/>
    <property type="match status" value="1"/>
</dbReference>
<keyword evidence="1" id="KW-1133">Transmembrane helix</keyword>
<gene>
    <name evidence="3" type="ORF">A2627_04770</name>
</gene>
<dbReference type="Pfam" id="PF03703">
    <property type="entry name" value="bPH_2"/>
    <property type="match status" value="1"/>
</dbReference>
<evidence type="ECO:0000259" key="2">
    <source>
        <dbReference type="Pfam" id="PF03703"/>
    </source>
</evidence>
<dbReference type="PANTHER" id="PTHR34473">
    <property type="entry name" value="UPF0699 TRANSMEMBRANE PROTEIN YDBS"/>
    <property type="match status" value="1"/>
</dbReference>
<comment type="caution">
    <text evidence="3">The sequence shown here is derived from an EMBL/GenBank/DDBJ whole genome shotgun (WGS) entry which is preliminary data.</text>
</comment>
<name>A0A1F7YA07_9BACT</name>
<evidence type="ECO:0000313" key="4">
    <source>
        <dbReference type="Proteomes" id="UP000178851"/>
    </source>
</evidence>
<organism evidence="3 4">
    <name type="scientific">Candidatus Woesebacteria bacterium RIFCSPHIGHO2_01_FULL_39_28</name>
    <dbReference type="NCBI Taxonomy" id="1802496"/>
    <lineage>
        <taxon>Bacteria</taxon>
        <taxon>Candidatus Woeseibacteriota</taxon>
    </lineage>
</organism>
<dbReference type="InterPro" id="IPR005182">
    <property type="entry name" value="YdbS-like_PH"/>
</dbReference>
<dbReference type="AlphaFoldDB" id="A0A1F7YA07"/>
<accession>A0A1F7YA07</accession>
<keyword evidence="1" id="KW-0812">Transmembrane</keyword>
<feature type="domain" description="YdbS-like PH" evidence="2">
    <location>
        <begin position="86"/>
        <end position="159"/>
    </location>
</feature>
<proteinExistence type="predicted"/>
<protein>
    <recommendedName>
        <fullName evidence="2">YdbS-like PH domain-containing protein</fullName>
    </recommendedName>
</protein>
<feature type="transmembrane region" description="Helical" evidence="1">
    <location>
        <begin position="55"/>
        <end position="76"/>
    </location>
</feature>
<reference evidence="3 4" key="1">
    <citation type="journal article" date="2016" name="Nat. Commun.">
        <title>Thousands of microbial genomes shed light on interconnected biogeochemical processes in an aquifer system.</title>
        <authorList>
            <person name="Anantharaman K."/>
            <person name="Brown C.T."/>
            <person name="Hug L.A."/>
            <person name="Sharon I."/>
            <person name="Castelle C.J."/>
            <person name="Probst A.J."/>
            <person name="Thomas B.C."/>
            <person name="Singh A."/>
            <person name="Wilkins M.J."/>
            <person name="Karaoz U."/>
            <person name="Brodie E.L."/>
            <person name="Williams K.H."/>
            <person name="Hubbard S.S."/>
            <person name="Banfield J.F."/>
        </authorList>
    </citation>
    <scope>NUCLEOTIDE SEQUENCE [LARGE SCALE GENOMIC DNA]</scope>
</reference>
<evidence type="ECO:0000313" key="3">
    <source>
        <dbReference type="EMBL" id="OGM24176.1"/>
    </source>
</evidence>
<dbReference type="EMBL" id="MGGI01000033">
    <property type="protein sequence ID" value="OGM24176.1"/>
    <property type="molecule type" value="Genomic_DNA"/>
</dbReference>